<evidence type="ECO:0000313" key="2">
    <source>
        <dbReference type="EMBL" id="CEM50675.1"/>
    </source>
</evidence>
<dbReference type="EMBL" id="CDMZ01004720">
    <property type="protein sequence ID" value="CEM50675.1"/>
    <property type="molecule type" value="Genomic_DNA"/>
</dbReference>
<name>A0A0G4I1B7_9ALVE</name>
<accession>A0A0G4I1B7</accession>
<proteinExistence type="predicted"/>
<feature type="region of interest" description="Disordered" evidence="1">
    <location>
        <begin position="297"/>
        <end position="415"/>
    </location>
</feature>
<sequence>MGSAAEGQRAACSGRGSAKALADIDCTHPDLKDLFWIPFAYKSREGSFPQMKKECEDTEQTDGHREAGDAEETEAAPSTTLHPVIPETFGEEAGASDAHYERSESDEDVLEELFGDRRLELEEGLEFLQGPAGPRLTEVARSVGELSFVSTVGCATAARSVVVLESANMGGCVTIAKIARVEESVSTGESSTAARNAVLPSFVNMERSAMFVRSVAGTLFASTTVCGTSARSAQKGSDSVNTVASAIFAKTVGALVFVCTADNGNNAGSVVERASVNTAVIVMELDEAKEAIAKEKAEEKAKETVQKKEKEQGKDKEKAAKEVKPTGKGKKKAEKTVKVQWGKNKKGEEFQLEGDGEGDPSSGSGESRKAVEPEGLGTGQTAGVSVSLSHNGKGKSRRLSYTQTHLPTDPDSSTLFRRADVASAATALTRAIPHGRGGVRVRPSSPSGQTLSRGGGGRGPGGTAGAVCKHGRQRAECTDESCMNTCEHGRRRTRCKDCKEARSSHLVESHEIEEDEENRQKAGAGAGMSLDFGGLGGQEGSVFVKRERGGSVEEDVIFQKPAECSRKRPRETSGVEEEEEGGAGDEKGLSKTRSESGGGKKRADSDRDQEVREQTSTFQRVGSSSSLPDGKTDDAKQNQQFAKVSFRGCPRRYMGEEDSREDCEAPASSGGNRKGLEAECSISPHPGPDGFATSFASGFADLLEEMD</sequence>
<feature type="compositionally biased region" description="Gly residues" evidence="1">
    <location>
        <begin position="453"/>
        <end position="464"/>
    </location>
</feature>
<feature type="region of interest" description="Disordered" evidence="1">
    <location>
        <begin position="504"/>
        <end position="692"/>
    </location>
</feature>
<feature type="compositionally biased region" description="Acidic residues" evidence="1">
    <location>
        <begin position="574"/>
        <end position="583"/>
    </location>
</feature>
<feature type="compositionally biased region" description="Polar residues" evidence="1">
    <location>
        <begin position="399"/>
        <end position="415"/>
    </location>
</feature>
<feature type="region of interest" description="Disordered" evidence="1">
    <location>
        <begin position="48"/>
        <end position="83"/>
    </location>
</feature>
<feature type="compositionally biased region" description="Basic and acidic residues" evidence="1">
    <location>
        <begin position="51"/>
        <end position="68"/>
    </location>
</feature>
<evidence type="ECO:0000256" key="1">
    <source>
        <dbReference type="SAM" id="MobiDB-lite"/>
    </source>
</evidence>
<protein>
    <submittedName>
        <fullName evidence="2">Uncharacterized protein</fullName>
    </submittedName>
</protein>
<gene>
    <name evidence="2" type="ORF">Cvel_10112</name>
</gene>
<feature type="compositionally biased region" description="Basic and acidic residues" evidence="1">
    <location>
        <begin position="584"/>
        <end position="594"/>
    </location>
</feature>
<feature type="compositionally biased region" description="Basic and acidic residues" evidence="1">
    <location>
        <begin position="297"/>
        <end position="325"/>
    </location>
</feature>
<feature type="compositionally biased region" description="Basic and acidic residues" evidence="1">
    <location>
        <begin position="563"/>
        <end position="573"/>
    </location>
</feature>
<reference evidence="2" key="1">
    <citation type="submission" date="2014-11" db="EMBL/GenBank/DDBJ databases">
        <authorList>
            <person name="Otto D Thomas"/>
            <person name="Naeem Raeece"/>
        </authorList>
    </citation>
    <scope>NUCLEOTIDE SEQUENCE</scope>
</reference>
<organism evidence="2">
    <name type="scientific">Chromera velia CCMP2878</name>
    <dbReference type="NCBI Taxonomy" id="1169474"/>
    <lineage>
        <taxon>Eukaryota</taxon>
        <taxon>Sar</taxon>
        <taxon>Alveolata</taxon>
        <taxon>Colpodellida</taxon>
        <taxon>Chromeraceae</taxon>
        <taxon>Chromera</taxon>
    </lineage>
</organism>
<feature type="region of interest" description="Disordered" evidence="1">
    <location>
        <begin position="435"/>
        <end position="467"/>
    </location>
</feature>
<dbReference type="AlphaFoldDB" id="A0A0G4I1B7"/>
<feature type="compositionally biased region" description="Basic and acidic residues" evidence="1">
    <location>
        <begin position="601"/>
        <end position="613"/>
    </location>
</feature>
<dbReference type="VEuPathDB" id="CryptoDB:Cvel_10112"/>
<feature type="compositionally biased region" description="Polar residues" evidence="1">
    <location>
        <begin position="614"/>
        <end position="627"/>
    </location>
</feature>
<feature type="compositionally biased region" description="Polar residues" evidence="1">
    <location>
        <begin position="379"/>
        <end position="390"/>
    </location>
</feature>